<dbReference type="Gene3D" id="1.10.150.240">
    <property type="entry name" value="Putative phosphatase, domain 2"/>
    <property type="match status" value="1"/>
</dbReference>
<dbReference type="InterPro" id="IPR036412">
    <property type="entry name" value="HAD-like_sf"/>
</dbReference>
<keyword evidence="2" id="KW-1185">Reference proteome</keyword>
<dbReference type="SFLD" id="SFLDG01135">
    <property type="entry name" value="C1.5.6:_HAD__Beta-PGM__Phospha"/>
    <property type="match status" value="1"/>
</dbReference>
<protein>
    <submittedName>
        <fullName evidence="1">Hydrolase</fullName>
    </submittedName>
</protein>
<evidence type="ECO:0000313" key="1">
    <source>
        <dbReference type="EMBL" id="GLK09888.1"/>
    </source>
</evidence>
<proteinExistence type="predicted"/>
<dbReference type="InterPro" id="IPR023214">
    <property type="entry name" value="HAD_sf"/>
</dbReference>
<dbReference type="PANTHER" id="PTHR18901:SF38">
    <property type="entry name" value="PSEUDOURIDINE-5'-PHOSPHATASE"/>
    <property type="match status" value="1"/>
</dbReference>
<dbReference type="AlphaFoldDB" id="A0A9W6I1C8"/>
<dbReference type="Pfam" id="PF13419">
    <property type="entry name" value="HAD_2"/>
    <property type="match status" value="1"/>
</dbReference>
<accession>A0A9W6I1C8</accession>
<dbReference type="PRINTS" id="PR00413">
    <property type="entry name" value="HADHALOGNASE"/>
</dbReference>
<dbReference type="InterPro" id="IPR041492">
    <property type="entry name" value="HAD_2"/>
</dbReference>
<keyword evidence="1" id="KW-0378">Hydrolase</keyword>
<dbReference type="InterPro" id="IPR006439">
    <property type="entry name" value="HAD-SF_hydro_IA"/>
</dbReference>
<comment type="caution">
    <text evidence="1">The sequence shown here is derived from an EMBL/GenBank/DDBJ whole genome shotgun (WGS) entry which is preliminary data.</text>
</comment>
<organism evidence="1 2">
    <name type="scientific">Streptosporangium carneum</name>
    <dbReference type="NCBI Taxonomy" id="47481"/>
    <lineage>
        <taxon>Bacteria</taxon>
        <taxon>Bacillati</taxon>
        <taxon>Actinomycetota</taxon>
        <taxon>Actinomycetes</taxon>
        <taxon>Streptosporangiales</taxon>
        <taxon>Streptosporangiaceae</taxon>
        <taxon>Streptosporangium</taxon>
    </lineage>
</organism>
<dbReference type="CDD" id="cd07505">
    <property type="entry name" value="HAD_BPGM-like"/>
    <property type="match status" value="1"/>
</dbReference>
<dbReference type="InterPro" id="IPR023198">
    <property type="entry name" value="PGP-like_dom2"/>
</dbReference>
<name>A0A9W6I1C8_9ACTN</name>
<reference evidence="1" key="1">
    <citation type="journal article" date="2014" name="Int. J. Syst. Evol. Microbiol.">
        <title>Complete genome sequence of Corynebacterium casei LMG S-19264T (=DSM 44701T), isolated from a smear-ripened cheese.</title>
        <authorList>
            <consortium name="US DOE Joint Genome Institute (JGI-PGF)"/>
            <person name="Walter F."/>
            <person name="Albersmeier A."/>
            <person name="Kalinowski J."/>
            <person name="Ruckert C."/>
        </authorList>
    </citation>
    <scope>NUCLEOTIDE SEQUENCE</scope>
    <source>
        <strain evidence="1">VKM Ac-2007</strain>
    </source>
</reference>
<evidence type="ECO:0000313" key="2">
    <source>
        <dbReference type="Proteomes" id="UP001143474"/>
    </source>
</evidence>
<dbReference type="Proteomes" id="UP001143474">
    <property type="component" value="Unassembled WGS sequence"/>
</dbReference>
<dbReference type="GO" id="GO:0016787">
    <property type="term" value="F:hydrolase activity"/>
    <property type="evidence" value="ECO:0007669"/>
    <property type="project" value="UniProtKB-KW"/>
</dbReference>
<dbReference type="EMBL" id="BSEV01000006">
    <property type="protein sequence ID" value="GLK09888.1"/>
    <property type="molecule type" value="Genomic_DNA"/>
</dbReference>
<reference evidence="1" key="2">
    <citation type="submission" date="2023-01" db="EMBL/GenBank/DDBJ databases">
        <authorList>
            <person name="Sun Q."/>
            <person name="Evtushenko L."/>
        </authorList>
    </citation>
    <scope>NUCLEOTIDE SEQUENCE</scope>
    <source>
        <strain evidence="1">VKM Ac-2007</strain>
    </source>
</reference>
<sequence>MDAVLFDMDGLLVDSEKVWFQVETEVMERLGGDWGPADQEQLVGGSMPSTVAYMLRASGSDADPGDVAAWMLEGMTARLAEGVEMMPGAAELLSSVRRAGLPTALVTSSVRPIAEACLDGIGRHNFDHVVTGDDVMRTKPDPEPYERAARLLGVAAARCVVLEDSPNGVTSATAAGCRVVAVPSVLPIPAAPGRLVVRSLREVDVEVLRRLSAAEL</sequence>
<gene>
    <name evidence="1" type="ORF">GCM10017600_32940</name>
</gene>
<dbReference type="RefSeq" id="WP_271218335.1">
    <property type="nucleotide sequence ID" value="NZ_BAAAVD010000028.1"/>
</dbReference>
<dbReference type="SFLD" id="SFLDS00003">
    <property type="entry name" value="Haloacid_Dehalogenase"/>
    <property type="match status" value="1"/>
</dbReference>
<dbReference type="Gene3D" id="3.40.50.1000">
    <property type="entry name" value="HAD superfamily/HAD-like"/>
    <property type="match status" value="1"/>
</dbReference>
<dbReference type="NCBIfam" id="TIGR01509">
    <property type="entry name" value="HAD-SF-IA-v3"/>
    <property type="match status" value="1"/>
</dbReference>
<dbReference type="SFLD" id="SFLDG01129">
    <property type="entry name" value="C1.5:_HAD__Beta-PGM__Phosphata"/>
    <property type="match status" value="1"/>
</dbReference>
<dbReference type="PANTHER" id="PTHR18901">
    <property type="entry name" value="2-DEOXYGLUCOSE-6-PHOSPHATE PHOSPHATASE 2"/>
    <property type="match status" value="1"/>
</dbReference>
<dbReference type="SUPFAM" id="SSF56784">
    <property type="entry name" value="HAD-like"/>
    <property type="match status" value="1"/>
</dbReference>